<proteinExistence type="predicted"/>
<dbReference type="NCBIfam" id="TIGR02833">
    <property type="entry name" value="spore_III_AB"/>
    <property type="match status" value="1"/>
</dbReference>
<evidence type="ECO:0000313" key="2">
    <source>
        <dbReference type="EMBL" id="KPU44922.1"/>
    </source>
</evidence>
<dbReference type="STRING" id="36849.OXPF_14000"/>
<dbReference type="OrthoDB" id="1957909at2"/>
<keyword evidence="3" id="KW-1185">Reference proteome</keyword>
<dbReference type="EMBL" id="LKET01000028">
    <property type="protein sequence ID" value="KPU44922.1"/>
    <property type="molecule type" value="Genomic_DNA"/>
</dbReference>
<keyword evidence="1" id="KW-0175">Coiled coil</keyword>
<dbReference type="PIRSF" id="PIRSF021435">
    <property type="entry name" value="SpoIIIAB"/>
    <property type="match status" value="1"/>
</dbReference>
<gene>
    <name evidence="2" type="ORF">OXPF_14000</name>
</gene>
<dbReference type="AlphaFoldDB" id="A0A0P8WAD1"/>
<comment type="caution">
    <text evidence="2">The sequence shown here is derived from an EMBL/GenBank/DDBJ whole genome shotgun (WGS) entry which is preliminary data.</text>
</comment>
<dbReference type="RefSeq" id="WP_054874473.1">
    <property type="nucleotide sequence ID" value="NZ_LKET01000028.1"/>
</dbReference>
<feature type="coiled-coil region" evidence="1">
    <location>
        <begin position="131"/>
        <end position="158"/>
    </location>
</feature>
<dbReference type="InterPro" id="IPR014198">
    <property type="entry name" value="Spore_III_AB"/>
</dbReference>
<name>A0A0P8WAD1_9CLOT</name>
<accession>A0A0P8WAD1</accession>
<dbReference type="Pfam" id="PF09548">
    <property type="entry name" value="Spore_III_AB"/>
    <property type="match status" value="1"/>
</dbReference>
<evidence type="ECO:0000256" key="1">
    <source>
        <dbReference type="SAM" id="Coils"/>
    </source>
</evidence>
<evidence type="ECO:0000313" key="3">
    <source>
        <dbReference type="Proteomes" id="UP000050326"/>
    </source>
</evidence>
<protein>
    <submittedName>
        <fullName evidence="2">Stage III sporulation protein SpoAB</fullName>
    </submittedName>
</protein>
<organism evidence="2 3">
    <name type="scientific">Oxobacter pfennigii</name>
    <dbReference type="NCBI Taxonomy" id="36849"/>
    <lineage>
        <taxon>Bacteria</taxon>
        <taxon>Bacillati</taxon>
        <taxon>Bacillota</taxon>
        <taxon>Clostridia</taxon>
        <taxon>Eubacteriales</taxon>
        <taxon>Clostridiaceae</taxon>
        <taxon>Oxobacter</taxon>
    </lineage>
</organism>
<reference evidence="2 3" key="1">
    <citation type="submission" date="2015-09" db="EMBL/GenBank/DDBJ databases">
        <title>Genome sequence of Oxobacter pfennigii DSM 3222.</title>
        <authorList>
            <person name="Poehlein A."/>
            <person name="Bengelsdorf F.R."/>
            <person name="Schiel-Bengelsdorf B."/>
            <person name="Duerre P."/>
            <person name="Daniel R."/>
        </authorList>
    </citation>
    <scope>NUCLEOTIDE SEQUENCE [LARGE SCALE GENOMIC DNA]</scope>
    <source>
        <strain evidence="2 3">DSM 3222</strain>
    </source>
</reference>
<sequence>MIKTIGLLLVFISASGVGLILGSQYSSRVRQIKHLKIALQMLETEIVYSNTPLPLAFESVLMRCENPIKKLFTSAVEMLNKRTYSTVGEAFEASLEETKEFFSLKKEDMEILKSFGYSLGNSDVEGQIKSFSVIIKQLDSLEIKAEELRQKNERMYKHLGYLSGLAIVIILM</sequence>
<dbReference type="Proteomes" id="UP000050326">
    <property type="component" value="Unassembled WGS sequence"/>
</dbReference>